<dbReference type="Pfam" id="PF04754">
    <property type="entry name" value="Transposase_31"/>
    <property type="match status" value="1"/>
</dbReference>
<dbReference type="Proteomes" id="UP000823890">
    <property type="component" value="Unassembled WGS sequence"/>
</dbReference>
<protein>
    <submittedName>
        <fullName evidence="2">Rpn family recombination-promoting nuclease/putative transposase</fullName>
    </submittedName>
</protein>
<accession>A0A9D2SUL9</accession>
<organism evidence="2 3">
    <name type="scientific">Candidatus Mediterraneibacter faecipullorum</name>
    <dbReference type="NCBI Taxonomy" id="2838670"/>
    <lineage>
        <taxon>Bacteria</taxon>
        <taxon>Bacillati</taxon>
        <taxon>Bacillota</taxon>
        <taxon>Clostridia</taxon>
        <taxon>Lachnospirales</taxon>
        <taxon>Lachnospiraceae</taxon>
        <taxon>Mediterraneibacter</taxon>
    </lineage>
</organism>
<evidence type="ECO:0000259" key="1">
    <source>
        <dbReference type="Pfam" id="PF04754"/>
    </source>
</evidence>
<dbReference type="InterPro" id="IPR006842">
    <property type="entry name" value="Transposase_31"/>
</dbReference>
<reference evidence="2" key="2">
    <citation type="submission" date="2021-04" db="EMBL/GenBank/DDBJ databases">
        <authorList>
            <person name="Gilroy R."/>
        </authorList>
    </citation>
    <scope>NUCLEOTIDE SEQUENCE</scope>
    <source>
        <strain evidence="2">ChiW19-954</strain>
    </source>
</reference>
<evidence type="ECO:0000313" key="2">
    <source>
        <dbReference type="EMBL" id="HJC34455.1"/>
    </source>
</evidence>
<reference evidence="2" key="1">
    <citation type="journal article" date="2021" name="PeerJ">
        <title>Extensive microbial diversity within the chicken gut microbiome revealed by metagenomics and culture.</title>
        <authorList>
            <person name="Gilroy R."/>
            <person name="Ravi A."/>
            <person name="Getino M."/>
            <person name="Pursley I."/>
            <person name="Horton D.L."/>
            <person name="Alikhan N.F."/>
            <person name="Baker D."/>
            <person name="Gharbi K."/>
            <person name="Hall N."/>
            <person name="Watson M."/>
            <person name="Adriaenssens E.M."/>
            <person name="Foster-Nyarko E."/>
            <person name="Jarju S."/>
            <person name="Secka A."/>
            <person name="Antonio M."/>
            <person name="Oren A."/>
            <person name="Chaudhuri R.R."/>
            <person name="La Ragione R."/>
            <person name="Hildebrand F."/>
            <person name="Pallen M.J."/>
        </authorList>
    </citation>
    <scope>NUCLEOTIDE SEQUENCE</scope>
    <source>
        <strain evidence="2">ChiW19-954</strain>
    </source>
</reference>
<gene>
    <name evidence="2" type="ORF">H9758_07670</name>
</gene>
<dbReference type="AlphaFoldDB" id="A0A9D2SUL9"/>
<comment type="caution">
    <text evidence="2">The sequence shown here is derived from an EMBL/GenBank/DDBJ whole genome shotgun (WGS) entry which is preliminary data.</text>
</comment>
<proteinExistence type="predicted"/>
<dbReference type="EMBL" id="DWWO01000097">
    <property type="protein sequence ID" value="HJC34455.1"/>
    <property type="molecule type" value="Genomic_DNA"/>
</dbReference>
<feature type="domain" description="Transposase (putative) YhgA-like" evidence="1">
    <location>
        <begin position="82"/>
        <end position="154"/>
    </location>
</feature>
<evidence type="ECO:0000313" key="3">
    <source>
        <dbReference type="Proteomes" id="UP000823890"/>
    </source>
</evidence>
<sequence>MGKADVAVRQWLSDKGRFADLFNGVVFQGEEVVLAGALEEQKEEASLIVTDQNKNERTVQKYRDIVMRWNGKLNLAVLAIEAQDKIYPVITLVFYYDMKEWDAAIDLYDMMGIKAEVEKYPLLKQYISNYHINLIDAERIEKPEMFRTDLHEVLGMLRYRGDKSGLQTYVNDNESYFSNLDQDSYYAIGSFLKSKRLLKKIEADNQGRKEIRLNMCKALEELYEDGIEQGKRDTAINLKRMGLTLDQIAQAVEENVSVVRVWLEGSKLKK</sequence>
<name>A0A9D2SUL9_9FIRM</name>